<accession>A0A9X1BBD9</accession>
<dbReference type="AlphaFoldDB" id="A0A9X1BBD9"/>
<proteinExistence type="predicted"/>
<evidence type="ECO:0008006" key="3">
    <source>
        <dbReference type="Google" id="ProtNLM"/>
    </source>
</evidence>
<reference evidence="1 2" key="1">
    <citation type="journal article" date="2020" name="Microorganisms">
        <title>Osmotic Adaptation and Compatible Solute Biosynthesis of Phototrophic Bacteria as Revealed from Genome Analyses.</title>
        <authorList>
            <person name="Imhoff J.F."/>
            <person name="Rahn T."/>
            <person name="Kunzel S."/>
            <person name="Keller A."/>
            <person name="Neulinger S.C."/>
        </authorList>
    </citation>
    <scope>NUCLEOTIDE SEQUENCE [LARGE SCALE GENOMIC DNA]</scope>
    <source>
        <strain evidence="1 2">DSM 21303</strain>
    </source>
</reference>
<comment type="caution">
    <text evidence="1">The sequence shown here is derived from an EMBL/GenBank/DDBJ whole genome shotgun (WGS) entry which is preliminary data.</text>
</comment>
<dbReference type="Proteomes" id="UP001138802">
    <property type="component" value="Unassembled WGS sequence"/>
</dbReference>
<sequence length="46" mass="5388">MKLAIEIYRLIRTFGREELYALTSRMHRVIGSNPSTTNHYPLSTIH</sequence>
<organism evidence="1 2">
    <name type="scientific">Thiocapsa imhoffii</name>
    <dbReference type="NCBI Taxonomy" id="382777"/>
    <lineage>
        <taxon>Bacteria</taxon>
        <taxon>Pseudomonadati</taxon>
        <taxon>Pseudomonadota</taxon>
        <taxon>Gammaproteobacteria</taxon>
        <taxon>Chromatiales</taxon>
        <taxon>Chromatiaceae</taxon>
        <taxon>Thiocapsa</taxon>
    </lineage>
</organism>
<protein>
    <recommendedName>
        <fullName evidence="3">Four helix bundle protein</fullName>
    </recommendedName>
</protein>
<keyword evidence="2" id="KW-1185">Reference proteome</keyword>
<evidence type="ECO:0000313" key="2">
    <source>
        <dbReference type="Proteomes" id="UP001138802"/>
    </source>
</evidence>
<evidence type="ECO:0000313" key="1">
    <source>
        <dbReference type="EMBL" id="MBK1646566.1"/>
    </source>
</evidence>
<name>A0A9X1BBD9_9GAMM</name>
<dbReference type="EMBL" id="NRSD01000028">
    <property type="protein sequence ID" value="MBK1646566.1"/>
    <property type="molecule type" value="Genomic_DNA"/>
</dbReference>
<gene>
    <name evidence="1" type="ORF">CKO25_18340</name>
</gene>